<evidence type="ECO:0000256" key="1">
    <source>
        <dbReference type="ARBA" id="ARBA00006443"/>
    </source>
</evidence>
<dbReference type="Pfam" id="PF10220">
    <property type="entry name" value="Smg8_Smg9"/>
    <property type="match status" value="1"/>
</dbReference>
<comment type="similarity">
    <text evidence="1 4">Belongs to the SMG8 family.</text>
</comment>
<proteinExistence type="inferred from homology"/>
<evidence type="ECO:0000256" key="3">
    <source>
        <dbReference type="ARBA" id="ARBA00029509"/>
    </source>
</evidence>
<keyword evidence="2 4" id="KW-0866">Nonsense-mediated mRNA decay</keyword>
<feature type="region of interest" description="Disordered" evidence="5">
    <location>
        <begin position="199"/>
        <end position="224"/>
    </location>
</feature>
<dbReference type="InterPro" id="IPR019354">
    <property type="entry name" value="SMG8-like"/>
</dbReference>
<keyword evidence="7" id="KW-1185">Reference proteome</keyword>
<reference evidence="8" key="1">
    <citation type="submission" date="2016-06" db="UniProtKB">
        <authorList>
            <consortium name="WormBaseParasite"/>
        </authorList>
    </citation>
    <scope>IDENTIFICATION</scope>
</reference>
<evidence type="ECO:0000313" key="6">
    <source>
        <dbReference type="EMBL" id="VDN39919.1"/>
    </source>
</evidence>
<dbReference type="OrthoDB" id="63589at2759"/>
<gene>
    <name evidence="6" type="ORF">GPUH_LOCUS22375</name>
</gene>
<feature type="region of interest" description="Disordered" evidence="5">
    <location>
        <begin position="245"/>
        <end position="269"/>
    </location>
</feature>
<sequence>MGTVFKRGKIRTSRDRIDFLASIVQAPLEVHHSLADLEVPASKRLPHSSGARFLSTCNCGHSQALRNDPFTLKEANYDFYMQSHFECCQDFERYEFEVFEQEATEGKLDDVESLDESLVSPKQSLVQSVYSVVEEDLEMLLDRDNRLEVDELHRDSPFKITVGFHHGRTYLRLERVGVNSGISAEDLEIDDEETAVMEEKKDVVEEKDEPQQLAVEDEDDEDPELTKLVEPSGIRHLKAHMDEYTDVWSDEDEDEDVRSEGGERAPSYLDMAEEVQPREEPNTEIAKKLHTSAISFEEELAQLKKLCR</sequence>
<dbReference type="GO" id="GO:0000184">
    <property type="term" value="P:nuclear-transcribed mRNA catabolic process, nonsense-mediated decay"/>
    <property type="evidence" value="ECO:0007669"/>
    <property type="project" value="UniProtKB-UniRule"/>
</dbReference>
<evidence type="ECO:0000256" key="5">
    <source>
        <dbReference type="SAM" id="MobiDB-lite"/>
    </source>
</evidence>
<dbReference type="PANTHER" id="PTHR13091:SF0">
    <property type="entry name" value="NONSENSE-MEDIATED MRNA DECAY FACTOR SMG8"/>
    <property type="match status" value="1"/>
</dbReference>
<dbReference type="AlphaFoldDB" id="A0A183EN34"/>
<reference evidence="6 7" key="2">
    <citation type="submission" date="2018-11" db="EMBL/GenBank/DDBJ databases">
        <authorList>
            <consortium name="Pathogen Informatics"/>
        </authorList>
    </citation>
    <scope>NUCLEOTIDE SEQUENCE [LARGE SCALE GENOMIC DNA]</scope>
</reference>
<dbReference type="Proteomes" id="UP000271098">
    <property type="component" value="Unassembled WGS sequence"/>
</dbReference>
<evidence type="ECO:0000313" key="7">
    <source>
        <dbReference type="Proteomes" id="UP000271098"/>
    </source>
</evidence>
<evidence type="ECO:0000256" key="4">
    <source>
        <dbReference type="RuleBase" id="RU367133"/>
    </source>
</evidence>
<accession>A0A183EN34</accession>
<name>A0A183EN34_9BILA</name>
<dbReference type="EMBL" id="UYRT01094943">
    <property type="protein sequence ID" value="VDN39919.1"/>
    <property type="molecule type" value="Genomic_DNA"/>
</dbReference>
<dbReference type="PANTHER" id="PTHR13091">
    <property type="entry name" value="AMPLIFIED IN BREAST CANCER 2-RELATED"/>
    <property type="match status" value="1"/>
</dbReference>
<protein>
    <recommendedName>
        <fullName evidence="3 4">Nonsense-mediated mRNA decay factor SMG8</fullName>
    </recommendedName>
</protein>
<comment type="function">
    <text evidence="4">Involved in nonsense-mediated decay (NMD) of mRNAs containing premature stop codons.</text>
</comment>
<organism evidence="8">
    <name type="scientific">Gongylonema pulchrum</name>
    <dbReference type="NCBI Taxonomy" id="637853"/>
    <lineage>
        <taxon>Eukaryota</taxon>
        <taxon>Metazoa</taxon>
        <taxon>Ecdysozoa</taxon>
        <taxon>Nematoda</taxon>
        <taxon>Chromadorea</taxon>
        <taxon>Rhabditida</taxon>
        <taxon>Spirurina</taxon>
        <taxon>Spiruromorpha</taxon>
        <taxon>Spiruroidea</taxon>
        <taxon>Gongylonematidae</taxon>
        <taxon>Gongylonema</taxon>
    </lineage>
</organism>
<evidence type="ECO:0000313" key="8">
    <source>
        <dbReference type="WBParaSite" id="GPUH_0002240201-mRNA-1"/>
    </source>
</evidence>
<dbReference type="WBParaSite" id="GPUH_0002240201-mRNA-1">
    <property type="protein sequence ID" value="GPUH_0002240201-mRNA-1"/>
    <property type="gene ID" value="GPUH_0002240201"/>
</dbReference>
<feature type="compositionally biased region" description="Acidic residues" evidence="5">
    <location>
        <begin position="245"/>
        <end position="257"/>
    </location>
</feature>
<evidence type="ECO:0000256" key="2">
    <source>
        <dbReference type="ARBA" id="ARBA00023161"/>
    </source>
</evidence>